<name>A0A1G7H154_CHIFI</name>
<dbReference type="OrthoDB" id="678165at2"/>
<dbReference type="EMBL" id="FNBN01000001">
    <property type="protein sequence ID" value="SDE94085.1"/>
    <property type="molecule type" value="Genomic_DNA"/>
</dbReference>
<gene>
    <name evidence="1" type="ORF">SAMN04488121_101256</name>
</gene>
<protein>
    <recommendedName>
        <fullName evidence="3">Immunity protein 8</fullName>
    </recommendedName>
</protein>
<sequence>MPDFSLWLEFEAVDFGDYDIENEFCNIHVDTREGIRYGINVWTFKFVETARLLDQQNGENLNGTYLRPPDLLVKELTRECIEKVIEDLLKAGPLDQMLNPSVYAGSLNNIVDDD</sequence>
<dbReference type="RefSeq" id="WP_089828421.1">
    <property type="nucleotide sequence ID" value="NZ_FNBN01000001.1"/>
</dbReference>
<evidence type="ECO:0000313" key="2">
    <source>
        <dbReference type="Proteomes" id="UP000199045"/>
    </source>
</evidence>
<evidence type="ECO:0000313" key="1">
    <source>
        <dbReference type="EMBL" id="SDE94085.1"/>
    </source>
</evidence>
<proteinExistence type="predicted"/>
<accession>A0A1G7H154</accession>
<reference evidence="1 2" key="1">
    <citation type="submission" date="2016-10" db="EMBL/GenBank/DDBJ databases">
        <authorList>
            <person name="de Groot N.N."/>
        </authorList>
    </citation>
    <scope>NUCLEOTIDE SEQUENCE [LARGE SCALE GENOMIC DNA]</scope>
    <source>
        <strain evidence="1 2">DSM 527</strain>
    </source>
</reference>
<dbReference type="Proteomes" id="UP000199045">
    <property type="component" value="Unassembled WGS sequence"/>
</dbReference>
<dbReference type="AlphaFoldDB" id="A0A1G7H154"/>
<organism evidence="1 2">
    <name type="scientific">Chitinophaga filiformis</name>
    <name type="common">Myxococcus filiformis</name>
    <name type="synonym">Flexibacter filiformis</name>
    <dbReference type="NCBI Taxonomy" id="104663"/>
    <lineage>
        <taxon>Bacteria</taxon>
        <taxon>Pseudomonadati</taxon>
        <taxon>Bacteroidota</taxon>
        <taxon>Chitinophagia</taxon>
        <taxon>Chitinophagales</taxon>
        <taxon>Chitinophagaceae</taxon>
        <taxon>Chitinophaga</taxon>
    </lineage>
</organism>
<evidence type="ECO:0008006" key="3">
    <source>
        <dbReference type="Google" id="ProtNLM"/>
    </source>
</evidence>